<feature type="compositionally biased region" description="Basic and acidic residues" evidence="1">
    <location>
        <begin position="141"/>
        <end position="173"/>
    </location>
</feature>
<feature type="compositionally biased region" description="Basic and acidic residues" evidence="1">
    <location>
        <begin position="183"/>
        <end position="192"/>
    </location>
</feature>
<feature type="compositionally biased region" description="Polar residues" evidence="1">
    <location>
        <begin position="16"/>
        <end position="32"/>
    </location>
</feature>
<proteinExistence type="predicted"/>
<evidence type="ECO:0000313" key="3">
    <source>
        <dbReference type="Proteomes" id="UP001152747"/>
    </source>
</evidence>
<reference evidence="2" key="1">
    <citation type="submission" date="2022-11" db="EMBL/GenBank/DDBJ databases">
        <authorList>
            <person name="Kikuchi T."/>
        </authorList>
    </citation>
    <scope>NUCLEOTIDE SEQUENCE</scope>
    <source>
        <strain evidence="2">PS1010</strain>
    </source>
</reference>
<protein>
    <submittedName>
        <fullName evidence="2">Uncharacterized protein</fullName>
    </submittedName>
</protein>
<feature type="compositionally biased region" description="Basic and acidic residues" evidence="1">
    <location>
        <begin position="61"/>
        <end position="99"/>
    </location>
</feature>
<accession>A0A9P1ILL8</accession>
<dbReference type="Proteomes" id="UP001152747">
    <property type="component" value="Unassembled WGS sequence"/>
</dbReference>
<evidence type="ECO:0000256" key="1">
    <source>
        <dbReference type="SAM" id="MobiDB-lite"/>
    </source>
</evidence>
<sequence>MVFVPILLTLCKGGKKSNQSTTNCSATSLSLAQGQPQQQQQQQQQQVLTPKSSFILESEDVEKKKREEREKLEKEKEKKKKEEEEKGGKASRRSEKGGEGEDDDKYDEYGNIQQNEPKHEKTVRIELNDDPSKTNSTRTQEGLKVKDRLSDIGLFETKEVSEMEKKAAKEPPKKARTMSPTPKKPDDDKLDVTQEYCPEVE</sequence>
<dbReference type="AlphaFoldDB" id="A0A9P1ILL8"/>
<organism evidence="2 3">
    <name type="scientific">Caenorhabditis angaria</name>
    <dbReference type="NCBI Taxonomy" id="860376"/>
    <lineage>
        <taxon>Eukaryota</taxon>
        <taxon>Metazoa</taxon>
        <taxon>Ecdysozoa</taxon>
        <taxon>Nematoda</taxon>
        <taxon>Chromadorea</taxon>
        <taxon>Rhabditida</taxon>
        <taxon>Rhabditina</taxon>
        <taxon>Rhabditomorpha</taxon>
        <taxon>Rhabditoidea</taxon>
        <taxon>Rhabditidae</taxon>
        <taxon>Peloderinae</taxon>
        <taxon>Caenorhabditis</taxon>
    </lineage>
</organism>
<comment type="caution">
    <text evidence="2">The sequence shown here is derived from an EMBL/GenBank/DDBJ whole genome shotgun (WGS) entry which is preliminary data.</text>
</comment>
<gene>
    <name evidence="2" type="ORF">CAMP_LOCUS9487</name>
</gene>
<dbReference type="EMBL" id="CANHGI010000004">
    <property type="protein sequence ID" value="CAI5446850.1"/>
    <property type="molecule type" value="Genomic_DNA"/>
</dbReference>
<feature type="compositionally biased region" description="Basic and acidic residues" evidence="1">
    <location>
        <begin position="116"/>
        <end position="132"/>
    </location>
</feature>
<keyword evidence="3" id="KW-1185">Reference proteome</keyword>
<feature type="compositionally biased region" description="Low complexity" evidence="1">
    <location>
        <begin position="33"/>
        <end position="46"/>
    </location>
</feature>
<evidence type="ECO:0000313" key="2">
    <source>
        <dbReference type="EMBL" id="CAI5446850.1"/>
    </source>
</evidence>
<feature type="region of interest" description="Disordered" evidence="1">
    <location>
        <begin position="14"/>
        <end position="201"/>
    </location>
</feature>
<name>A0A9P1ILL8_9PELO</name>